<evidence type="ECO:0000256" key="6">
    <source>
        <dbReference type="ARBA" id="ARBA00023012"/>
    </source>
</evidence>
<dbReference type="InterPro" id="IPR036890">
    <property type="entry name" value="HATPase_C_sf"/>
</dbReference>
<dbReference type="GO" id="GO:0000160">
    <property type="term" value="P:phosphorelay signal transduction system"/>
    <property type="evidence" value="ECO:0007669"/>
    <property type="project" value="UniProtKB-KW"/>
</dbReference>
<dbReference type="PRINTS" id="PR00344">
    <property type="entry name" value="BCTRLSENSOR"/>
</dbReference>
<evidence type="ECO:0000313" key="9">
    <source>
        <dbReference type="EMBL" id="SDC34916.1"/>
    </source>
</evidence>
<evidence type="ECO:0000256" key="4">
    <source>
        <dbReference type="ARBA" id="ARBA00022679"/>
    </source>
</evidence>
<keyword evidence="7" id="KW-0472">Membrane</keyword>
<name>A0A1G6KX07_9ACTN</name>
<dbReference type="EMBL" id="FMZL01000010">
    <property type="protein sequence ID" value="SDC34916.1"/>
    <property type="molecule type" value="Genomic_DNA"/>
</dbReference>
<evidence type="ECO:0000259" key="8">
    <source>
        <dbReference type="PROSITE" id="PS50109"/>
    </source>
</evidence>
<dbReference type="InterPro" id="IPR003594">
    <property type="entry name" value="HATPase_dom"/>
</dbReference>
<sequence>MGFWSYLVDRLAIVVGLVAGVLLSGLALLARGVDARVFVEVACVVCACVLAGLLLDWLRRREFFCRLREALDALDSKYLASELVGRPTTLEGRLMYDALARESKAMTDEVEAERLAQREYRDYVETWIHEVKTPIAAARLVAQNHPDAATAAMDRELVRIEGYAEQALYYARSTSVDRDFAIRSVSLDELVRGALKANARTLIDARIAPELGDLDFEVRCDPKWLTFVLGQVLVNAAKYRKPAGPDGVLEPARLRIGARRRQSEADARVTVLSVADEGVGIPSEDVDRVFDRGFTGQNGRRFAKSTGIGLYLVRSLCEKMGLRVTLASQVGRGTTVSIEFPDSGR</sequence>
<keyword evidence="5 9" id="KW-0418">Kinase</keyword>
<dbReference type="GO" id="GO:0004673">
    <property type="term" value="F:protein histidine kinase activity"/>
    <property type="evidence" value="ECO:0007669"/>
    <property type="project" value="UniProtKB-EC"/>
</dbReference>
<dbReference type="PROSITE" id="PS50109">
    <property type="entry name" value="HIS_KIN"/>
    <property type="match status" value="1"/>
</dbReference>
<feature type="transmembrane region" description="Helical" evidence="7">
    <location>
        <begin position="12"/>
        <end position="31"/>
    </location>
</feature>
<evidence type="ECO:0000256" key="1">
    <source>
        <dbReference type="ARBA" id="ARBA00000085"/>
    </source>
</evidence>
<keyword evidence="6" id="KW-0902">Two-component regulatory system</keyword>
<protein>
    <recommendedName>
        <fullName evidence="2">histidine kinase</fullName>
        <ecNumber evidence="2">2.7.13.3</ecNumber>
    </recommendedName>
</protein>
<reference evidence="10" key="1">
    <citation type="submission" date="2016-10" db="EMBL/GenBank/DDBJ databases">
        <authorList>
            <person name="Varghese N."/>
            <person name="Submissions S."/>
        </authorList>
    </citation>
    <scope>NUCLEOTIDE SEQUENCE [LARGE SCALE GENOMIC DNA]</scope>
    <source>
        <strain evidence="10">DSM 22619</strain>
    </source>
</reference>
<dbReference type="PANTHER" id="PTHR44936">
    <property type="entry name" value="SENSOR PROTEIN CREC"/>
    <property type="match status" value="1"/>
</dbReference>
<keyword evidence="7" id="KW-1133">Transmembrane helix</keyword>
<dbReference type="Proteomes" id="UP000198528">
    <property type="component" value="Unassembled WGS sequence"/>
</dbReference>
<gene>
    <name evidence="9" type="ORF">SAMN04487824_11039</name>
</gene>
<evidence type="ECO:0000256" key="7">
    <source>
        <dbReference type="SAM" id="Phobius"/>
    </source>
</evidence>
<keyword evidence="3" id="KW-0597">Phosphoprotein</keyword>
<dbReference type="AlphaFoldDB" id="A0A1G6KX07"/>
<dbReference type="Pfam" id="PF02518">
    <property type="entry name" value="HATPase_c"/>
    <property type="match status" value="1"/>
</dbReference>
<dbReference type="EC" id="2.7.13.3" evidence="2"/>
<dbReference type="Gene3D" id="3.30.565.10">
    <property type="entry name" value="Histidine kinase-like ATPase, C-terminal domain"/>
    <property type="match status" value="1"/>
</dbReference>
<dbReference type="PANTHER" id="PTHR44936:SF9">
    <property type="entry name" value="SENSOR PROTEIN CREC"/>
    <property type="match status" value="1"/>
</dbReference>
<dbReference type="SMART" id="SM00387">
    <property type="entry name" value="HATPase_c"/>
    <property type="match status" value="1"/>
</dbReference>
<feature type="transmembrane region" description="Helical" evidence="7">
    <location>
        <begin position="37"/>
        <end position="58"/>
    </location>
</feature>
<evidence type="ECO:0000256" key="5">
    <source>
        <dbReference type="ARBA" id="ARBA00022777"/>
    </source>
</evidence>
<evidence type="ECO:0000256" key="3">
    <source>
        <dbReference type="ARBA" id="ARBA00022553"/>
    </source>
</evidence>
<dbReference type="InterPro" id="IPR005467">
    <property type="entry name" value="His_kinase_dom"/>
</dbReference>
<keyword evidence="4" id="KW-0808">Transferase</keyword>
<dbReference type="SUPFAM" id="SSF55874">
    <property type="entry name" value="ATPase domain of HSP90 chaperone/DNA topoisomerase II/histidine kinase"/>
    <property type="match status" value="1"/>
</dbReference>
<keyword evidence="10" id="KW-1185">Reference proteome</keyword>
<dbReference type="STRING" id="604330.SAMN04489857_1530"/>
<dbReference type="RefSeq" id="WP_090846406.1">
    <property type="nucleotide sequence ID" value="NZ_FMZL01000010.1"/>
</dbReference>
<keyword evidence="7" id="KW-0812">Transmembrane</keyword>
<proteinExistence type="predicted"/>
<dbReference type="InterPro" id="IPR050980">
    <property type="entry name" value="2C_sensor_his_kinase"/>
</dbReference>
<evidence type="ECO:0000256" key="2">
    <source>
        <dbReference type="ARBA" id="ARBA00012438"/>
    </source>
</evidence>
<comment type="catalytic activity">
    <reaction evidence="1">
        <text>ATP + protein L-histidine = ADP + protein N-phospho-L-histidine.</text>
        <dbReference type="EC" id="2.7.13.3"/>
    </reaction>
</comment>
<organism evidence="9 10">
    <name type="scientific">Parafannyhessea umbonata</name>
    <dbReference type="NCBI Taxonomy" id="604330"/>
    <lineage>
        <taxon>Bacteria</taxon>
        <taxon>Bacillati</taxon>
        <taxon>Actinomycetota</taxon>
        <taxon>Coriobacteriia</taxon>
        <taxon>Coriobacteriales</taxon>
        <taxon>Atopobiaceae</taxon>
        <taxon>Parafannyhessea</taxon>
    </lineage>
</organism>
<dbReference type="InterPro" id="IPR004358">
    <property type="entry name" value="Sig_transdc_His_kin-like_C"/>
</dbReference>
<evidence type="ECO:0000313" key="10">
    <source>
        <dbReference type="Proteomes" id="UP000198528"/>
    </source>
</evidence>
<feature type="domain" description="Histidine kinase" evidence="8">
    <location>
        <begin position="126"/>
        <end position="344"/>
    </location>
</feature>
<accession>A0A1G6KX07</accession>